<dbReference type="EMBL" id="JAVHNS010000010">
    <property type="protein sequence ID" value="KAK6342246.1"/>
    <property type="molecule type" value="Genomic_DNA"/>
</dbReference>
<feature type="region of interest" description="Disordered" evidence="1">
    <location>
        <begin position="1"/>
        <end position="62"/>
    </location>
</feature>
<dbReference type="PROSITE" id="PS50833">
    <property type="entry name" value="BRIX"/>
    <property type="match status" value="1"/>
</dbReference>
<name>A0AAV9UJF6_9PEZI</name>
<dbReference type="Pfam" id="PF04427">
    <property type="entry name" value="Brix"/>
    <property type="match status" value="1"/>
</dbReference>
<dbReference type="AlphaFoldDB" id="A0AAV9UJF6"/>
<feature type="compositionally biased region" description="Polar residues" evidence="1">
    <location>
        <begin position="191"/>
        <end position="207"/>
    </location>
</feature>
<comment type="caution">
    <text evidence="3">The sequence shown here is derived from an EMBL/GenBank/DDBJ whole genome shotgun (WGS) entry which is preliminary data.</text>
</comment>
<dbReference type="GO" id="GO:0042134">
    <property type="term" value="F:rRNA primary transcript binding"/>
    <property type="evidence" value="ECO:0007669"/>
    <property type="project" value="InterPro"/>
</dbReference>
<evidence type="ECO:0000313" key="4">
    <source>
        <dbReference type="Proteomes" id="UP001373714"/>
    </source>
</evidence>
<dbReference type="Gene3D" id="3.40.50.10480">
    <property type="entry name" value="Probable brix-domain ribosomal biogenesis protein"/>
    <property type="match status" value="1"/>
</dbReference>
<dbReference type="Proteomes" id="UP001373714">
    <property type="component" value="Unassembled WGS sequence"/>
</dbReference>
<dbReference type="GO" id="GO:0030687">
    <property type="term" value="C:preribosome, large subunit precursor"/>
    <property type="evidence" value="ECO:0007669"/>
    <property type="project" value="TreeGrafter"/>
</dbReference>
<feature type="compositionally biased region" description="Acidic residues" evidence="1">
    <location>
        <begin position="145"/>
        <end position="179"/>
    </location>
</feature>
<dbReference type="InterPro" id="IPR044281">
    <property type="entry name" value="IMP4/RPF1"/>
</dbReference>
<evidence type="ECO:0000259" key="2">
    <source>
        <dbReference type="PROSITE" id="PS50833"/>
    </source>
</evidence>
<dbReference type="InterPro" id="IPR007109">
    <property type="entry name" value="Brix"/>
</dbReference>
<dbReference type="GO" id="GO:0000460">
    <property type="term" value="P:maturation of 5.8S rRNA"/>
    <property type="evidence" value="ECO:0007669"/>
    <property type="project" value="TreeGrafter"/>
</dbReference>
<evidence type="ECO:0000256" key="1">
    <source>
        <dbReference type="SAM" id="MobiDB-lite"/>
    </source>
</evidence>
<sequence>MPVKRRRLPPASSSSSTKNASFTIKNKMKRSSHNVSVRRSASAAKLAQRMERRKIEAKDPSLKRQRLLENIPQTLDSKRVPVGLEEQYVPSTEIMEMAKKRKEELEDRDGSAGKMDDDDEDSDEDMEDGIRKAINDDTVAINIEGGEDDGEDEDEKEEDSAEEDDDLGSLYDSDSDDSDAGPLKKKRIAQKPTTTPSASSKQSQTLPEETLKTILSLIPHPTTPPKLLLTTTRRARRHDLYQSLSLIFPNTTYVPRGTKFTIPQIASFATNRQYTHLLVALEDSKTLHGLIILLLPAGPTFHFSLTNFADGKAIQGRGVNTNHIPELILNNFTTAIGRLTAALFQSLYPPQPQFMGRQVVTLHNQRDYIFFRFHRYIFREIPDEKKGISRRDRTTGAEAVGLGGNRAGEDLGIKVGLQELGPQFTLKLRRVERGVCEGIEWEWKGRMEKDRKMFHL</sequence>
<accession>A0AAV9UJF6</accession>
<keyword evidence="4" id="KW-1185">Reference proteome</keyword>
<feature type="compositionally biased region" description="Basic and acidic residues" evidence="1">
    <location>
        <begin position="96"/>
        <end position="115"/>
    </location>
</feature>
<feature type="region of interest" description="Disordered" evidence="1">
    <location>
        <begin position="94"/>
        <end position="208"/>
    </location>
</feature>
<feature type="compositionally biased region" description="Acidic residues" evidence="1">
    <location>
        <begin position="116"/>
        <end position="127"/>
    </location>
</feature>
<gene>
    <name evidence="3" type="ORF">TWF730_001723</name>
</gene>
<dbReference type="PANTHER" id="PTHR22734:SF3">
    <property type="entry name" value="RIBOSOME PRODUCTION FACTOR 1"/>
    <property type="match status" value="1"/>
</dbReference>
<reference evidence="3 4" key="1">
    <citation type="submission" date="2019-10" db="EMBL/GenBank/DDBJ databases">
        <authorList>
            <person name="Palmer J.M."/>
        </authorList>
    </citation>
    <scope>NUCLEOTIDE SEQUENCE [LARGE SCALE GENOMIC DNA]</scope>
    <source>
        <strain evidence="3 4">TWF730</strain>
    </source>
</reference>
<proteinExistence type="predicted"/>
<evidence type="ECO:0000313" key="3">
    <source>
        <dbReference type="EMBL" id="KAK6342246.1"/>
    </source>
</evidence>
<organism evidence="3 4">
    <name type="scientific">Orbilia blumenaviensis</name>
    <dbReference type="NCBI Taxonomy" id="1796055"/>
    <lineage>
        <taxon>Eukaryota</taxon>
        <taxon>Fungi</taxon>
        <taxon>Dikarya</taxon>
        <taxon>Ascomycota</taxon>
        <taxon>Pezizomycotina</taxon>
        <taxon>Orbiliomycetes</taxon>
        <taxon>Orbiliales</taxon>
        <taxon>Orbiliaceae</taxon>
        <taxon>Orbilia</taxon>
    </lineage>
</organism>
<dbReference type="GO" id="GO:0000470">
    <property type="term" value="P:maturation of LSU-rRNA"/>
    <property type="evidence" value="ECO:0007669"/>
    <property type="project" value="TreeGrafter"/>
</dbReference>
<feature type="domain" description="Brix" evidence="2">
    <location>
        <begin position="225"/>
        <end position="437"/>
    </location>
</feature>
<dbReference type="PANTHER" id="PTHR22734">
    <property type="entry name" value="U3 SMALL NUCLEOLAR RIBONUCLEOPROTEIN PROTEIN IMP4"/>
    <property type="match status" value="1"/>
</dbReference>
<dbReference type="SMART" id="SM00879">
    <property type="entry name" value="Brix"/>
    <property type="match status" value="1"/>
</dbReference>
<dbReference type="GO" id="GO:0005730">
    <property type="term" value="C:nucleolus"/>
    <property type="evidence" value="ECO:0007669"/>
    <property type="project" value="TreeGrafter"/>
</dbReference>
<feature type="compositionally biased region" description="Basic and acidic residues" evidence="1">
    <location>
        <begin position="48"/>
        <end position="62"/>
    </location>
</feature>
<dbReference type="SUPFAM" id="SSF52954">
    <property type="entry name" value="Class II aaRS ABD-related"/>
    <property type="match status" value="1"/>
</dbReference>
<protein>
    <recommendedName>
        <fullName evidence="2">Brix domain-containing protein</fullName>
    </recommendedName>
</protein>